<dbReference type="InterPro" id="IPR001543">
    <property type="entry name" value="FliN-like_C"/>
</dbReference>
<evidence type="ECO:0000259" key="2">
    <source>
        <dbReference type="Pfam" id="PF01052"/>
    </source>
</evidence>
<gene>
    <name evidence="3" type="ORF">BVC71_03595</name>
</gene>
<keyword evidence="4" id="KW-1185">Reference proteome</keyword>
<evidence type="ECO:0000313" key="4">
    <source>
        <dbReference type="Proteomes" id="UP000194664"/>
    </source>
</evidence>
<proteinExistence type="predicted"/>
<name>A0A251X2I0_9RHOB</name>
<dbReference type="EMBL" id="MSPP01000001">
    <property type="protein sequence ID" value="OUD10588.1"/>
    <property type="molecule type" value="Genomic_DNA"/>
</dbReference>
<dbReference type="Proteomes" id="UP000194664">
    <property type="component" value="Unassembled WGS sequence"/>
</dbReference>
<reference evidence="3 4" key="1">
    <citation type="submission" date="2016-12" db="EMBL/GenBank/DDBJ databases">
        <title>The draft genome sequence of HSLHS2.</title>
        <authorList>
            <person name="Hu D."/>
            <person name="Wang L."/>
            <person name="Shao Z."/>
        </authorList>
    </citation>
    <scope>NUCLEOTIDE SEQUENCE [LARGE SCALE GENOMIC DNA]</scope>
    <source>
        <strain evidence="3">MCCC 1A06712</strain>
    </source>
</reference>
<organism evidence="3 4">
    <name type="scientific">Marivivens niveibacter</name>
    <dbReference type="NCBI Taxonomy" id="1930667"/>
    <lineage>
        <taxon>Bacteria</taxon>
        <taxon>Pseudomonadati</taxon>
        <taxon>Pseudomonadota</taxon>
        <taxon>Alphaproteobacteria</taxon>
        <taxon>Rhodobacterales</taxon>
        <taxon>Paracoccaceae</taxon>
        <taxon>Marivivens group</taxon>
        <taxon>Marivivens</taxon>
    </lineage>
</organism>
<feature type="region of interest" description="Disordered" evidence="1">
    <location>
        <begin position="1"/>
        <end position="25"/>
    </location>
</feature>
<protein>
    <recommendedName>
        <fullName evidence="2">Flagellar motor switch protein FliN-like C-terminal domain-containing protein</fullName>
    </recommendedName>
</protein>
<dbReference type="RefSeq" id="WP_165767715.1">
    <property type="nucleotide sequence ID" value="NZ_MSPP01000001.1"/>
</dbReference>
<sequence length="313" mass="32794">MHESDPSILSQMLRNPIPPEPAPGPDRLLRVAFERAADGCGPLTDQAVGIALTKVALDDLHCLVDETCLIASIDRGGKTVGAVMLCAELRNALVELQTCGAVQPRVSPLRASTPVDWALVAPFVTQALAELEAEASDVSALQGAKGAKTGAIIRAARSLTMLLADADYDVITATFDLGHDRIGRVMLAFPPAIKPKPEKPETPPAKVTLSTAVLDAPTCLDAVLHRMKLPISEVEEFDVGQLVMLNGAAINHVELLGPDRSCVGIARLGQMSGQRAVRLDAKTPPEMTDGGIPVSKSVKTPILAASDCGDLGG</sequence>
<dbReference type="Gene3D" id="2.30.330.10">
    <property type="entry name" value="SpoA-like"/>
    <property type="match status" value="1"/>
</dbReference>
<dbReference type="InterPro" id="IPR036429">
    <property type="entry name" value="SpoA-like_sf"/>
</dbReference>
<evidence type="ECO:0000256" key="1">
    <source>
        <dbReference type="SAM" id="MobiDB-lite"/>
    </source>
</evidence>
<evidence type="ECO:0000313" key="3">
    <source>
        <dbReference type="EMBL" id="OUD10588.1"/>
    </source>
</evidence>
<feature type="domain" description="Flagellar motor switch protein FliN-like C-terminal" evidence="2">
    <location>
        <begin position="212"/>
        <end position="280"/>
    </location>
</feature>
<dbReference type="SUPFAM" id="SSF101801">
    <property type="entry name" value="Surface presentation of antigens (SPOA)"/>
    <property type="match status" value="1"/>
</dbReference>
<dbReference type="AlphaFoldDB" id="A0A251X2I0"/>
<comment type="caution">
    <text evidence="3">The sequence shown here is derived from an EMBL/GenBank/DDBJ whole genome shotgun (WGS) entry which is preliminary data.</text>
</comment>
<dbReference type="Pfam" id="PF01052">
    <property type="entry name" value="FliMN_C"/>
    <property type="match status" value="1"/>
</dbReference>
<accession>A0A251X2I0</accession>